<evidence type="ECO:0000313" key="2">
    <source>
        <dbReference type="Proteomes" id="UP001281147"/>
    </source>
</evidence>
<accession>A0ACC3NZ78</accession>
<comment type="caution">
    <text evidence="1">The sequence shown here is derived from an EMBL/GenBank/DDBJ whole genome shotgun (WGS) entry which is preliminary data.</text>
</comment>
<name>A0ACC3NZ78_9PEZI</name>
<proteinExistence type="predicted"/>
<dbReference type="EMBL" id="JAUTXU010000002">
    <property type="protein sequence ID" value="KAK3725397.1"/>
    <property type="molecule type" value="Genomic_DNA"/>
</dbReference>
<sequence length="285" mass="32786">MSLSTPSLESLLRTETQKALDEKNAAAKVALEQEVMDLSCQKAGLQHDNIALLELLVQHCVLFNIPESFLRRQIDSKAKGDIVLRALSILTRRAPRAYTECIAVADKLVWLGSINIIAQEAMEQLVEFAITMFLNVHNHQYPSPSRLGVVDANVINNIDDRLMRMVCRHYYKHKTHGDLWDFTFLLDIIAKLANRYLDPHWMLPQRSRRPRQDEFMEKTRQYLRKCRRHRLADLLAYRVCEEKAPNAPNEIIDVIRSFICGDEEVRVANGHGTFTAYGDEVVVDT</sequence>
<gene>
    <name evidence="1" type="ORF">LTR37_000367</name>
</gene>
<dbReference type="Proteomes" id="UP001281147">
    <property type="component" value="Unassembled WGS sequence"/>
</dbReference>
<keyword evidence="2" id="KW-1185">Reference proteome</keyword>
<evidence type="ECO:0000313" key="1">
    <source>
        <dbReference type="EMBL" id="KAK3725397.1"/>
    </source>
</evidence>
<organism evidence="1 2">
    <name type="scientific">Vermiconidia calcicola</name>
    <dbReference type="NCBI Taxonomy" id="1690605"/>
    <lineage>
        <taxon>Eukaryota</taxon>
        <taxon>Fungi</taxon>
        <taxon>Dikarya</taxon>
        <taxon>Ascomycota</taxon>
        <taxon>Pezizomycotina</taxon>
        <taxon>Dothideomycetes</taxon>
        <taxon>Dothideomycetidae</taxon>
        <taxon>Mycosphaerellales</taxon>
        <taxon>Extremaceae</taxon>
        <taxon>Vermiconidia</taxon>
    </lineage>
</organism>
<reference evidence="1" key="1">
    <citation type="submission" date="2023-07" db="EMBL/GenBank/DDBJ databases">
        <title>Black Yeasts Isolated from many extreme environments.</title>
        <authorList>
            <person name="Coleine C."/>
            <person name="Stajich J.E."/>
            <person name="Selbmann L."/>
        </authorList>
    </citation>
    <scope>NUCLEOTIDE SEQUENCE</scope>
    <source>
        <strain evidence="1">CCFEE 5714</strain>
    </source>
</reference>
<protein>
    <submittedName>
        <fullName evidence="1">Uncharacterized protein</fullName>
    </submittedName>
</protein>